<keyword evidence="2" id="KW-1185">Reference proteome</keyword>
<dbReference type="EMBL" id="BAABCR010000001">
    <property type="protein sequence ID" value="GAA4021625.1"/>
    <property type="molecule type" value="Genomic_DNA"/>
</dbReference>
<sequence length="409" mass="47864">MRTIKFNLNIEVFDCYIYSGHIFLFLKTGEIGCVNLNKIYHNLYVQYPDYVDFFRIIFQRNDYFKNQQGEFFFKIQELRNTFDGLWKKISTNINFEYFINDELLILAKIPENDLPILDVKIYGMKIFVATLKGVYAMKLSYNSKYEFQKDKNISKYFDSKSISLNAKCGSLAISTNNDGLFYGSIHDESVLNVTEKEVSNKSIRTSWVNYDIINYENNHSFEFLENIINKDNNNNDYSFYDEKKERKIISGFGLNKISNEELTKNILLEDESIKYAFNSSSKSFFITNKGKFYNSNILIDNNSDSILSLLGLEKKEKNTSKEVRISRSYYELPLVGNKKMLRPLSSNIIENGCVLEFMDKVVLFKNNKAEIIDKEPSTIVRSYPSSIRYKNLLTITKNDKITIHSIYPF</sequence>
<reference evidence="2" key="1">
    <citation type="journal article" date="2019" name="Int. J. Syst. Evol. Microbiol.">
        <title>The Global Catalogue of Microorganisms (GCM) 10K type strain sequencing project: providing services to taxonomists for standard genome sequencing and annotation.</title>
        <authorList>
            <consortium name="The Broad Institute Genomics Platform"/>
            <consortium name="The Broad Institute Genome Sequencing Center for Infectious Disease"/>
            <person name="Wu L."/>
            <person name="Ma J."/>
        </authorList>
    </citation>
    <scope>NUCLEOTIDE SEQUENCE [LARGE SCALE GENOMIC DNA]</scope>
    <source>
        <strain evidence="2">JCM 17064</strain>
    </source>
</reference>
<proteinExistence type="predicted"/>
<dbReference type="Proteomes" id="UP001500968">
    <property type="component" value="Unassembled WGS sequence"/>
</dbReference>
<dbReference type="RefSeq" id="WP_324690846.1">
    <property type="nucleotide sequence ID" value="NZ_BAABCR010000001.1"/>
</dbReference>
<name>A0ABP7T665_9FLAO</name>
<evidence type="ECO:0000313" key="1">
    <source>
        <dbReference type="EMBL" id="GAA4021625.1"/>
    </source>
</evidence>
<protein>
    <submittedName>
        <fullName evidence="1">Uncharacterized protein</fullName>
    </submittedName>
</protein>
<evidence type="ECO:0000313" key="2">
    <source>
        <dbReference type="Proteomes" id="UP001500968"/>
    </source>
</evidence>
<organism evidence="1 2">
    <name type="scientific">Flavobacterium cheonhonense</name>
    <dbReference type="NCBI Taxonomy" id="706185"/>
    <lineage>
        <taxon>Bacteria</taxon>
        <taxon>Pseudomonadati</taxon>
        <taxon>Bacteroidota</taxon>
        <taxon>Flavobacteriia</taxon>
        <taxon>Flavobacteriales</taxon>
        <taxon>Flavobacteriaceae</taxon>
        <taxon>Flavobacterium</taxon>
    </lineage>
</organism>
<gene>
    <name evidence="1" type="ORF">GCM10022386_00740</name>
</gene>
<accession>A0ABP7T665</accession>
<comment type="caution">
    <text evidence="1">The sequence shown here is derived from an EMBL/GenBank/DDBJ whole genome shotgun (WGS) entry which is preliminary data.</text>
</comment>